<dbReference type="AlphaFoldDB" id="A0A9D4PES0"/>
<feature type="region of interest" description="Disordered" evidence="1">
    <location>
        <begin position="1"/>
        <end position="23"/>
    </location>
</feature>
<keyword evidence="3" id="KW-1185">Reference proteome</keyword>
<protein>
    <submittedName>
        <fullName evidence="2">Uncharacterized protein</fullName>
    </submittedName>
</protein>
<sequence length="66" mass="7288">MGDHHPDETACPSRLPTDGPKMGDLVVAAARCDSSDSSSVEETESEADFTTFTIRRLKRKFRRTSS</sequence>
<gene>
    <name evidence="2" type="ORF">HPB52_011402</name>
</gene>
<dbReference type="EMBL" id="JABSTV010001254">
    <property type="protein sequence ID" value="KAH7939359.1"/>
    <property type="molecule type" value="Genomic_DNA"/>
</dbReference>
<evidence type="ECO:0000313" key="2">
    <source>
        <dbReference type="EMBL" id="KAH7939359.1"/>
    </source>
</evidence>
<organism evidence="2 3">
    <name type="scientific">Rhipicephalus sanguineus</name>
    <name type="common">Brown dog tick</name>
    <name type="synonym">Ixodes sanguineus</name>
    <dbReference type="NCBI Taxonomy" id="34632"/>
    <lineage>
        <taxon>Eukaryota</taxon>
        <taxon>Metazoa</taxon>
        <taxon>Ecdysozoa</taxon>
        <taxon>Arthropoda</taxon>
        <taxon>Chelicerata</taxon>
        <taxon>Arachnida</taxon>
        <taxon>Acari</taxon>
        <taxon>Parasitiformes</taxon>
        <taxon>Ixodida</taxon>
        <taxon>Ixodoidea</taxon>
        <taxon>Ixodidae</taxon>
        <taxon>Rhipicephalinae</taxon>
        <taxon>Rhipicephalus</taxon>
        <taxon>Rhipicephalus</taxon>
    </lineage>
</organism>
<proteinExistence type="predicted"/>
<reference evidence="2" key="2">
    <citation type="submission" date="2021-09" db="EMBL/GenBank/DDBJ databases">
        <authorList>
            <person name="Jia N."/>
            <person name="Wang J."/>
            <person name="Shi W."/>
            <person name="Du L."/>
            <person name="Sun Y."/>
            <person name="Zhan W."/>
            <person name="Jiang J."/>
            <person name="Wang Q."/>
            <person name="Zhang B."/>
            <person name="Ji P."/>
            <person name="Sakyi L.B."/>
            <person name="Cui X."/>
            <person name="Yuan T."/>
            <person name="Jiang B."/>
            <person name="Yang W."/>
            <person name="Lam T.T.-Y."/>
            <person name="Chang Q."/>
            <person name="Ding S."/>
            <person name="Wang X."/>
            <person name="Zhu J."/>
            <person name="Ruan X."/>
            <person name="Zhao L."/>
            <person name="Wei J."/>
            <person name="Que T."/>
            <person name="Du C."/>
            <person name="Cheng J."/>
            <person name="Dai P."/>
            <person name="Han X."/>
            <person name="Huang E."/>
            <person name="Gao Y."/>
            <person name="Liu J."/>
            <person name="Shao H."/>
            <person name="Ye R."/>
            <person name="Li L."/>
            <person name="Wei W."/>
            <person name="Wang X."/>
            <person name="Wang C."/>
            <person name="Huo Q."/>
            <person name="Li W."/>
            <person name="Guo W."/>
            <person name="Chen H."/>
            <person name="Chen S."/>
            <person name="Zhou L."/>
            <person name="Zhou L."/>
            <person name="Ni X."/>
            <person name="Tian J."/>
            <person name="Zhou Y."/>
            <person name="Sheng Y."/>
            <person name="Liu T."/>
            <person name="Pan Y."/>
            <person name="Xia L."/>
            <person name="Li J."/>
            <person name="Zhao F."/>
            <person name="Cao W."/>
        </authorList>
    </citation>
    <scope>NUCLEOTIDE SEQUENCE</scope>
    <source>
        <strain evidence="2">Rsan-2018</strain>
        <tissue evidence="2">Larvae</tissue>
    </source>
</reference>
<reference evidence="2" key="1">
    <citation type="journal article" date="2020" name="Cell">
        <title>Large-Scale Comparative Analyses of Tick Genomes Elucidate Their Genetic Diversity and Vector Capacities.</title>
        <authorList>
            <consortium name="Tick Genome and Microbiome Consortium (TIGMIC)"/>
            <person name="Jia N."/>
            <person name="Wang J."/>
            <person name="Shi W."/>
            <person name="Du L."/>
            <person name="Sun Y."/>
            <person name="Zhan W."/>
            <person name="Jiang J.F."/>
            <person name="Wang Q."/>
            <person name="Zhang B."/>
            <person name="Ji P."/>
            <person name="Bell-Sakyi L."/>
            <person name="Cui X.M."/>
            <person name="Yuan T.T."/>
            <person name="Jiang B.G."/>
            <person name="Yang W.F."/>
            <person name="Lam T.T."/>
            <person name="Chang Q.C."/>
            <person name="Ding S.J."/>
            <person name="Wang X.J."/>
            <person name="Zhu J.G."/>
            <person name="Ruan X.D."/>
            <person name="Zhao L."/>
            <person name="Wei J.T."/>
            <person name="Ye R.Z."/>
            <person name="Que T.C."/>
            <person name="Du C.H."/>
            <person name="Zhou Y.H."/>
            <person name="Cheng J.X."/>
            <person name="Dai P.F."/>
            <person name="Guo W.B."/>
            <person name="Han X.H."/>
            <person name="Huang E.J."/>
            <person name="Li L.F."/>
            <person name="Wei W."/>
            <person name="Gao Y.C."/>
            <person name="Liu J.Z."/>
            <person name="Shao H.Z."/>
            <person name="Wang X."/>
            <person name="Wang C.C."/>
            <person name="Yang T.C."/>
            <person name="Huo Q.B."/>
            <person name="Li W."/>
            <person name="Chen H.Y."/>
            <person name="Chen S.E."/>
            <person name="Zhou L.G."/>
            <person name="Ni X.B."/>
            <person name="Tian J.H."/>
            <person name="Sheng Y."/>
            <person name="Liu T."/>
            <person name="Pan Y.S."/>
            <person name="Xia L.Y."/>
            <person name="Li J."/>
            <person name="Zhao F."/>
            <person name="Cao W.C."/>
        </authorList>
    </citation>
    <scope>NUCLEOTIDE SEQUENCE</scope>
    <source>
        <strain evidence="2">Rsan-2018</strain>
    </source>
</reference>
<accession>A0A9D4PES0</accession>
<evidence type="ECO:0000256" key="1">
    <source>
        <dbReference type="SAM" id="MobiDB-lite"/>
    </source>
</evidence>
<evidence type="ECO:0000313" key="3">
    <source>
        <dbReference type="Proteomes" id="UP000821837"/>
    </source>
</evidence>
<name>A0A9D4PES0_RHISA</name>
<comment type="caution">
    <text evidence="2">The sequence shown here is derived from an EMBL/GenBank/DDBJ whole genome shotgun (WGS) entry which is preliminary data.</text>
</comment>
<dbReference type="Proteomes" id="UP000821837">
    <property type="component" value="Chromosome 8"/>
</dbReference>